<evidence type="ECO:0000313" key="2">
    <source>
        <dbReference type="Proteomes" id="UP001196980"/>
    </source>
</evidence>
<dbReference type="Proteomes" id="UP001196980">
    <property type="component" value="Unassembled WGS sequence"/>
</dbReference>
<evidence type="ECO:0000313" key="1">
    <source>
        <dbReference type="EMBL" id="MBV6342821.1"/>
    </source>
</evidence>
<comment type="caution">
    <text evidence="1">The sequence shown here is derived from an EMBL/GenBank/DDBJ whole genome shotgun (WGS) entry which is preliminary data.</text>
</comment>
<keyword evidence="2" id="KW-1185">Reference proteome</keyword>
<name>A0ABS6S1Y1_9BACT</name>
<proteinExistence type="predicted"/>
<accession>A0ABS6S1Y1</accession>
<organism evidence="1 2">
    <name type="scientific">Candidatus Magnetobacterium casense</name>
    <dbReference type="NCBI Taxonomy" id="1455061"/>
    <lineage>
        <taxon>Bacteria</taxon>
        <taxon>Pseudomonadati</taxon>
        <taxon>Nitrospirota</taxon>
        <taxon>Thermodesulfovibrionia</taxon>
        <taxon>Thermodesulfovibrionales</taxon>
        <taxon>Candidatus Magnetobacteriaceae</taxon>
        <taxon>Candidatus Magnetobacterium</taxon>
    </lineage>
</organism>
<gene>
    <name evidence="1" type="ORF">HWQ67_14640</name>
</gene>
<sequence length="60" mass="7027">MKTHVEELIEPEGKLMLRYFELKDELRHDAAEVLLAFKDDIEDALLLDEADRVARGERET</sequence>
<protein>
    <submittedName>
        <fullName evidence="1">Uncharacterized protein</fullName>
    </submittedName>
</protein>
<dbReference type="RefSeq" id="WP_218253433.1">
    <property type="nucleotide sequence ID" value="NZ_JABXWD010000350.1"/>
</dbReference>
<dbReference type="EMBL" id="JABXWD010000350">
    <property type="protein sequence ID" value="MBV6342821.1"/>
    <property type="molecule type" value="Genomic_DNA"/>
</dbReference>
<reference evidence="1 2" key="1">
    <citation type="journal article" date="2020" name="J Geophys Res Biogeosci">
        <title>Magnetotaxis as an Adaptation to Enable Bacterial Shuttling of Microbial Sulfur and Sulfur Cycling Across Aquatic Oxic#Anoxic Interfaces.</title>
        <authorList>
            <person name="Li J."/>
            <person name="Liu P."/>
            <person name="Wang J."/>
            <person name="Roberts A.P."/>
            <person name="Pan Y."/>
        </authorList>
    </citation>
    <scope>NUCLEOTIDE SEQUENCE [LARGE SCALE GENOMIC DNA]</scope>
    <source>
        <strain evidence="1 2">MYR-1_YQ</strain>
    </source>
</reference>